<organism evidence="9 10">
    <name type="scientific">Brachionus plicatilis</name>
    <name type="common">Marine rotifer</name>
    <name type="synonym">Brachionus muelleri</name>
    <dbReference type="NCBI Taxonomy" id="10195"/>
    <lineage>
        <taxon>Eukaryota</taxon>
        <taxon>Metazoa</taxon>
        <taxon>Spiralia</taxon>
        <taxon>Gnathifera</taxon>
        <taxon>Rotifera</taxon>
        <taxon>Eurotatoria</taxon>
        <taxon>Monogononta</taxon>
        <taxon>Pseudotrocha</taxon>
        <taxon>Ploima</taxon>
        <taxon>Brachionidae</taxon>
        <taxon>Brachionus</taxon>
    </lineage>
</organism>
<keyword evidence="4" id="KW-0342">GTP-binding</keyword>
<dbReference type="NCBIfam" id="TIGR00231">
    <property type="entry name" value="small_GTP"/>
    <property type="match status" value="1"/>
</dbReference>
<dbReference type="GO" id="GO:0005886">
    <property type="term" value="C:plasma membrane"/>
    <property type="evidence" value="ECO:0007669"/>
    <property type="project" value="UniProtKB-SubCell"/>
</dbReference>
<comment type="caution">
    <text evidence="9">The sequence shown here is derived from an EMBL/GenBank/DDBJ whole genome shotgun (WGS) entry which is preliminary data.</text>
</comment>
<accession>A0A3M7SKQ9</accession>
<feature type="non-terminal residue" evidence="9">
    <location>
        <position position="356"/>
    </location>
</feature>
<name>A0A3M7SKQ9_BRAPC</name>
<dbReference type="Proteomes" id="UP000276133">
    <property type="component" value="Unassembled WGS sequence"/>
</dbReference>
<dbReference type="OrthoDB" id="265044at2759"/>
<proteinExistence type="inferred from homology"/>
<feature type="compositionally biased region" description="Low complexity" evidence="8">
    <location>
        <begin position="260"/>
        <end position="270"/>
    </location>
</feature>
<gene>
    <name evidence="9" type="ORF">BpHYR1_010700</name>
</gene>
<keyword evidence="3" id="KW-0488">Methylation</keyword>
<evidence type="ECO:0000256" key="1">
    <source>
        <dbReference type="ARBA" id="ARBA00004193"/>
    </source>
</evidence>
<feature type="region of interest" description="Disordered" evidence="8">
    <location>
        <begin position="258"/>
        <end position="285"/>
    </location>
</feature>
<dbReference type="InterPro" id="IPR001806">
    <property type="entry name" value="Small_GTPase"/>
</dbReference>
<dbReference type="SMART" id="SM00173">
    <property type="entry name" value="RAS"/>
    <property type="match status" value="1"/>
</dbReference>
<keyword evidence="6" id="KW-0449">Lipoprotein</keyword>
<protein>
    <submittedName>
        <fullName evidence="9">GTP-binding Rhes</fullName>
    </submittedName>
</protein>
<evidence type="ECO:0000313" key="10">
    <source>
        <dbReference type="Proteomes" id="UP000276133"/>
    </source>
</evidence>
<evidence type="ECO:0000256" key="4">
    <source>
        <dbReference type="ARBA" id="ARBA00023134"/>
    </source>
</evidence>
<dbReference type="GO" id="GO:0031681">
    <property type="term" value="F:G-protein beta-subunit binding"/>
    <property type="evidence" value="ECO:0007669"/>
    <property type="project" value="TreeGrafter"/>
</dbReference>
<dbReference type="PANTHER" id="PTHR46149:SF3">
    <property type="entry name" value="MIP08469P"/>
    <property type="match status" value="1"/>
</dbReference>
<comment type="subcellular location">
    <subcellularLocation>
        <location evidence="1">Cell membrane</location>
        <topology evidence="1">Lipid-anchor</topology>
    </subcellularLocation>
</comment>
<dbReference type="PRINTS" id="PR00449">
    <property type="entry name" value="RASTRNSFRMNG"/>
</dbReference>
<dbReference type="GO" id="GO:0003924">
    <property type="term" value="F:GTPase activity"/>
    <property type="evidence" value="ECO:0007669"/>
    <property type="project" value="InterPro"/>
</dbReference>
<evidence type="ECO:0000256" key="6">
    <source>
        <dbReference type="ARBA" id="ARBA00023288"/>
    </source>
</evidence>
<keyword evidence="2" id="KW-1003">Cell membrane</keyword>
<evidence type="ECO:0000256" key="5">
    <source>
        <dbReference type="ARBA" id="ARBA00023136"/>
    </source>
</evidence>
<dbReference type="SMART" id="SM00175">
    <property type="entry name" value="RAB"/>
    <property type="match status" value="1"/>
</dbReference>
<dbReference type="InterPro" id="IPR052236">
    <property type="entry name" value="Small_GTPase_RasD"/>
</dbReference>
<comment type="similarity">
    <text evidence="7">Belongs to the small GTPase superfamily. RasD family.</text>
</comment>
<dbReference type="GO" id="GO:0007165">
    <property type="term" value="P:signal transduction"/>
    <property type="evidence" value="ECO:0007669"/>
    <property type="project" value="TreeGrafter"/>
</dbReference>
<evidence type="ECO:0000256" key="7">
    <source>
        <dbReference type="ARBA" id="ARBA00038061"/>
    </source>
</evidence>
<dbReference type="SMART" id="SM00174">
    <property type="entry name" value="RHO"/>
    <property type="match status" value="1"/>
</dbReference>
<dbReference type="EMBL" id="REGN01001203">
    <property type="protein sequence ID" value="RNA36312.1"/>
    <property type="molecule type" value="Genomic_DNA"/>
</dbReference>
<sequence>MTLDSQAVNGNPLVNASNNEVSFKNSFRLVILGAPRVGKSCIINWFLGKPFKDSYLPTIEDFHRKIYKIKGEIYRLDILDTSGNDPFPAMKKLNIMTGDLFVLVFGIDDIDSYFQIKQLCELIVELKKTKQDQRCSNVPILILGNKIDYLLENKLSSRCIDLGDTQQFVSAFKSCMYSEISCKNMMGLDSAFEKLFSLANLPSEMIPSKHRRVSLNLDLTKPQFSRLLTYQNSDPIIINSQGLPGKSSQKIANEATSFVTGNGNSSTSSGHPLGEREGSFKQSAKKSFRKMTFRRQLTEACGTVWLNARRPSIRAELKLLQIKSNGKFNIKKTGFGHDASFKKYKSDMSSKRIDIL</sequence>
<keyword evidence="5" id="KW-0472">Membrane</keyword>
<keyword evidence="10" id="KW-1185">Reference proteome</keyword>
<keyword evidence="4" id="KW-0547">Nucleotide-binding</keyword>
<dbReference type="PANTHER" id="PTHR46149">
    <property type="entry name" value="MIP08469P"/>
    <property type="match status" value="1"/>
</dbReference>
<dbReference type="GO" id="GO:0005525">
    <property type="term" value="F:GTP binding"/>
    <property type="evidence" value="ECO:0007669"/>
    <property type="project" value="UniProtKB-KW"/>
</dbReference>
<reference evidence="9 10" key="1">
    <citation type="journal article" date="2018" name="Sci. Rep.">
        <title>Genomic signatures of local adaptation to the degree of environmental predictability in rotifers.</title>
        <authorList>
            <person name="Franch-Gras L."/>
            <person name="Hahn C."/>
            <person name="Garcia-Roger E.M."/>
            <person name="Carmona M.J."/>
            <person name="Serra M."/>
            <person name="Gomez A."/>
        </authorList>
    </citation>
    <scope>NUCLEOTIDE SEQUENCE [LARGE SCALE GENOMIC DNA]</scope>
    <source>
        <strain evidence="9">HYR1</strain>
    </source>
</reference>
<evidence type="ECO:0000313" key="9">
    <source>
        <dbReference type="EMBL" id="RNA36312.1"/>
    </source>
</evidence>
<dbReference type="SUPFAM" id="SSF52540">
    <property type="entry name" value="P-loop containing nucleoside triphosphate hydrolases"/>
    <property type="match status" value="1"/>
</dbReference>
<dbReference type="InterPro" id="IPR027417">
    <property type="entry name" value="P-loop_NTPase"/>
</dbReference>
<dbReference type="PROSITE" id="PS51421">
    <property type="entry name" value="RAS"/>
    <property type="match status" value="1"/>
</dbReference>
<evidence type="ECO:0000256" key="8">
    <source>
        <dbReference type="SAM" id="MobiDB-lite"/>
    </source>
</evidence>
<dbReference type="PROSITE" id="PS51419">
    <property type="entry name" value="RAB"/>
    <property type="match status" value="1"/>
</dbReference>
<dbReference type="InterPro" id="IPR005225">
    <property type="entry name" value="Small_GTP-bd"/>
</dbReference>
<evidence type="ECO:0000256" key="3">
    <source>
        <dbReference type="ARBA" id="ARBA00022481"/>
    </source>
</evidence>
<dbReference type="AlphaFoldDB" id="A0A3M7SKQ9"/>
<dbReference type="Pfam" id="PF00071">
    <property type="entry name" value="Ras"/>
    <property type="match status" value="1"/>
</dbReference>
<dbReference type="Gene3D" id="3.40.50.300">
    <property type="entry name" value="P-loop containing nucleotide triphosphate hydrolases"/>
    <property type="match status" value="1"/>
</dbReference>
<dbReference type="STRING" id="10195.A0A3M7SKQ9"/>
<evidence type="ECO:0000256" key="2">
    <source>
        <dbReference type="ARBA" id="ARBA00022475"/>
    </source>
</evidence>